<dbReference type="Pfam" id="PF12787">
    <property type="entry name" value="EcsC"/>
    <property type="match status" value="1"/>
</dbReference>
<dbReference type="EMBL" id="PYJM01000005">
    <property type="protein sequence ID" value="PUA43540.1"/>
    <property type="molecule type" value="Genomic_DNA"/>
</dbReference>
<organism evidence="1 2">
    <name type="scientific">Pseudomonas protegens</name>
    <dbReference type="NCBI Taxonomy" id="380021"/>
    <lineage>
        <taxon>Bacteria</taxon>
        <taxon>Pseudomonadati</taxon>
        <taxon>Pseudomonadota</taxon>
        <taxon>Gammaproteobacteria</taxon>
        <taxon>Pseudomonadales</taxon>
        <taxon>Pseudomonadaceae</taxon>
        <taxon>Pseudomonas</taxon>
    </lineage>
</organism>
<reference evidence="1 2" key="1">
    <citation type="submission" date="2018-03" db="EMBL/GenBank/DDBJ databases">
        <title>Draft genome sequence of the plant growth promoting rhizobacterium Pseudomonas protegens strain BNJ-SS-45 isolated from wheat (Triticum aestivum) rhizosphere.</title>
        <authorList>
            <person name="Bajpai A."/>
            <person name="Shende K."/>
            <person name="Meena N."/>
            <person name="Upadhyayula S.R."/>
            <person name="Suravajhala P."/>
            <person name="Medicherla K.M."/>
            <person name="Johri B.N."/>
        </authorList>
    </citation>
    <scope>NUCLEOTIDE SEQUENCE [LARGE SCALE GENOMIC DNA]</scope>
    <source>
        <strain evidence="1 2">BNJ-SS-45</strain>
    </source>
</reference>
<comment type="caution">
    <text evidence="1">The sequence shown here is derived from an EMBL/GenBank/DDBJ whole genome shotgun (WGS) entry which is preliminary data.</text>
</comment>
<dbReference type="RefSeq" id="WP_108545730.1">
    <property type="nucleotide sequence ID" value="NZ_PIZE01000002.1"/>
</dbReference>
<proteinExistence type="predicted"/>
<dbReference type="InterPro" id="IPR024787">
    <property type="entry name" value="EcsC"/>
</dbReference>
<accession>A0A2T6GHA7</accession>
<dbReference type="PANTHER" id="PTHR41260">
    <property type="entry name" value="PROTEIN ECSC"/>
    <property type="match status" value="1"/>
</dbReference>
<dbReference type="Proteomes" id="UP000244178">
    <property type="component" value="Unassembled WGS sequence"/>
</dbReference>
<evidence type="ECO:0000313" key="2">
    <source>
        <dbReference type="Proteomes" id="UP000244178"/>
    </source>
</evidence>
<protein>
    <submittedName>
        <fullName evidence="1">EcsC family protein</fullName>
    </submittedName>
</protein>
<dbReference type="PANTHER" id="PTHR41260:SF1">
    <property type="entry name" value="PROTEIN ECSC"/>
    <property type="match status" value="1"/>
</dbReference>
<dbReference type="AlphaFoldDB" id="A0A2T6GHA7"/>
<evidence type="ECO:0000313" key="1">
    <source>
        <dbReference type="EMBL" id="PUA43540.1"/>
    </source>
</evidence>
<name>A0A2T6GHA7_9PSED</name>
<sequence>MSKELTESKLQQALEWAYEKAMDGIPGTGTAKEFADEYLNNNDNALDATNSLIRWQNTKAATSGFLTGLGGVITLPVTIPANIASVMYVQLRMITAIAYIGGHDPRDDRVKTLVYTCLAGNAAKDILKDVGISFANKLAISSIQKISGATLTKINQAVGFRLLTKFGSTGVVNLGKAVPLLGGLVGATFDSVTTNTVGNVARDVFVGDGSKAKAEVEVGVTAE</sequence>
<gene>
    <name evidence="1" type="ORF">C5U62_23245</name>
</gene>